<keyword evidence="11" id="KW-1185">Reference proteome</keyword>
<evidence type="ECO:0000256" key="2">
    <source>
        <dbReference type="ARBA" id="ARBA00004418"/>
    </source>
</evidence>
<protein>
    <submittedName>
        <fullName evidence="10">Sulfonate ABC transporter substrate-binding protein</fullName>
    </submittedName>
</protein>
<feature type="signal peptide" evidence="9">
    <location>
        <begin position="1"/>
        <end position="19"/>
    </location>
</feature>
<evidence type="ECO:0000256" key="6">
    <source>
        <dbReference type="ARBA" id="ARBA00022519"/>
    </source>
</evidence>
<accession>A0A7I9VHE9</accession>
<dbReference type="Gene3D" id="3.40.190.10">
    <property type="entry name" value="Periplasmic binding protein-like II"/>
    <property type="match status" value="2"/>
</dbReference>
<keyword evidence="5" id="KW-1003">Cell membrane</keyword>
<comment type="subcellular location">
    <subcellularLocation>
        <location evidence="1">Endomembrane system</location>
    </subcellularLocation>
    <subcellularLocation>
        <location evidence="2">Periplasm</location>
    </subcellularLocation>
</comment>
<comment type="caution">
    <text evidence="10">The sequence shown here is derived from an EMBL/GenBank/DDBJ whole genome shotgun (WGS) entry which is preliminary data.</text>
</comment>
<dbReference type="PANTHER" id="PTHR30024">
    <property type="entry name" value="ALIPHATIC SULFONATES-BINDING PROTEIN-RELATED"/>
    <property type="match status" value="1"/>
</dbReference>
<evidence type="ECO:0000256" key="9">
    <source>
        <dbReference type="SAM" id="SignalP"/>
    </source>
</evidence>
<evidence type="ECO:0000256" key="7">
    <source>
        <dbReference type="ARBA" id="ARBA00022729"/>
    </source>
</evidence>
<dbReference type="SUPFAM" id="SSF53850">
    <property type="entry name" value="Periplasmic binding protein-like II"/>
    <property type="match status" value="1"/>
</dbReference>
<dbReference type="GO" id="GO:0042597">
    <property type="term" value="C:periplasmic space"/>
    <property type="evidence" value="ECO:0007669"/>
    <property type="project" value="UniProtKB-SubCell"/>
</dbReference>
<dbReference type="InterPro" id="IPR044527">
    <property type="entry name" value="NrtA/CpmA_ABC-bd_dom"/>
</dbReference>
<proteinExistence type="inferred from homology"/>
<evidence type="ECO:0000256" key="5">
    <source>
        <dbReference type="ARBA" id="ARBA00022475"/>
    </source>
</evidence>
<keyword evidence="6" id="KW-0997">Cell inner membrane</keyword>
<dbReference type="CDD" id="cd13553">
    <property type="entry name" value="PBP2_NrtA_CpmA_like"/>
    <property type="match status" value="1"/>
</dbReference>
<comment type="similarity">
    <text evidence="3">Belongs to the bacterial solute-binding protein SsuA/TauA family.</text>
</comment>
<sequence>MSRRARAAALVLAAATALAGCRRGAAPSGPLRLGFFPNLTHAQALVGTSEGLFARELGGAITLRQFNAGPAAMEALLAGDVDVAYVGPGPAAIAYLRSHGEALRVVAGAASGGAVLVARTARTPRELLGKRVATPQLGNTQDIALRVWLKQQGLRIGEGPAAVQVQPLSNPDILGLFGRGELEAAWVPEPWGARLLAEAGAHLLVDERDLWEGHRFPTTVIVASRAALASRRRDVVAALRVHLALTERWKADPAAFARAANAQYGRLTGHPLSEPILQDAFSRLEPVADPLAPQLLEGARHAQELAYAPPGDLTGLVDLSLLEESRAGAAR</sequence>
<dbReference type="PROSITE" id="PS51257">
    <property type="entry name" value="PROKAR_LIPOPROTEIN"/>
    <property type="match status" value="1"/>
</dbReference>
<evidence type="ECO:0000256" key="4">
    <source>
        <dbReference type="ARBA" id="ARBA00022448"/>
    </source>
</evidence>
<feature type="chain" id="PRO_5029731573" evidence="9">
    <location>
        <begin position="20"/>
        <end position="331"/>
    </location>
</feature>
<evidence type="ECO:0000256" key="8">
    <source>
        <dbReference type="ARBA" id="ARBA00023136"/>
    </source>
</evidence>
<name>A0A7I9VHE9_9BACT</name>
<evidence type="ECO:0000256" key="1">
    <source>
        <dbReference type="ARBA" id="ARBA00004308"/>
    </source>
</evidence>
<keyword evidence="7 9" id="KW-0732">Signal</keyword>
<organism evidence="10 11">
    <name type="scientific">Anaeromyxobacter diazotrophicus</name>
    <dbReference type="NCBI Taxonomy" id="2590199"/>
    <lineage>
        <taxon>Bacteria</taxon>
        <taxon>Pseudomonadati</taxon>
        <taxon>Myxococcota</taxon>
        <taxon>Myxococcia</taxon>
        <taxon>Myxococcales</taxon>
        <taxon>Cystobacterineae</taxon>
        <taxon>Anaeromyxobacteraceae</taxon>
        <taxon>Anaeromyxobacter</taxon>
    </lineage>
</organism>
<dbReference type="Pfam" id="PF13379">
    <property type="entry name" value="NMT1_2"/>
    <property type="match status" value="1"/>
</dbReference>
<dbReference type="PANTHER" id="PTHR30024:SF47">
    <property type="entry name" value="TAURINE-BINDING PERIPLASMIC PROTEIN"/>
    <property type="match status" value="1"/>
</dbReference>
<keyword evidence="4" id="KW-0813">Transport</keyword>
<dbReference type="GO" id="GO:0012505">
    <property type="term" value="C:endomembrane system"/>
    <property type="evidence" value="ECO:0007669"/>
    <property type="project" value="UniProtKB-SubCell"/>
</dbReference>
<reference evidence="11" key="1">
    <citation type="journal article" date="2020" name="Appl. Environ. Microbiol.">
        <title>Diazotrophic Anaeromyxobacter Isolates from Soils.</title>
        <authorList>
            <person name="Masuda Y."/>
            <person name="Yamanaka H."/>
            <person name="Xu Z.X."/>
            <person name="Shiratori Y."/>
            <person name="Aono T."/>
            <person name="Amachi S."/>
            <person name="Senoo K."/>
            <person name="Itoh H."/>
        </authorList>
    </citation>
    <scope>NUCLEOTIDE SEQUENCE [LARGE SCALE GENOMIC DNA]</scope>
    <source>
        <strain evidence="11">R267</strain>
    </source>
</reference>
<evidence type="ECO:0000313" key="11">
    <source>
        <dbReference type="Proteomes" id="UP000503640"/>
    </source>
</evidence>
<evidence type="ECO:0000256" key="3">
    <source>
        <dbReference type="ARBA" id="ARBA00010742"/>
    </source>
</evidence>
<dbReference type="Proteomes" id="UP000503640">
    <property type="component" value="Unassembled WGS sequence"/>
</dbReference>
<dbReference type="AlphaFoldDB" id="A0A7I9VHE9"/>
<gene>
    <name evidence="10" type="primary">ssuA</name>
    <name evidence="10" type="ORF">AMYX_05640</name>
</gene>
<dbReference type="RefSeq" id="WP_176062673.1">
    <property type="nucleotide sequence ID" value="NZ_BJTG01000001.1"/>
</dbReference>
<dbReference type="EMBL" id="BJTG01000001">
    <property type="protein sequence ID" value="GEJ55823.1"/>
    <property type="molecule type" value="Genomic_DNA"/>
</dbReference>
<keyword evidence="8" id="KW-0472">Membrane</keyword>
<evidence type="ECO:0000313" key="10">
    <source>
        <dbReference type="EMBL" id="GEJ55823.1"/>
    </source>
</evidence>